<evidence type="ECO:0000313" key="3">
    <source>
        <dbReference type="EMBL" id="OHT04670.1"/>
    </source>
</evidence>
<dbReference type="GeneID" id="94840446"/>
<keyword evidence="1" id="KW-0175">Coiled coil</keyword>
<feature type="coiled-coil region" evidence="1">
    <location>
        <begin position="297"/>
        <end position="324"/>
    </location>
</feature>
<dbReference type="OrthoDB" id="10654269at2759"/>
<keyword evidence="4" id="KW-1185">Reference proteome</keyword>
<accession>A0A1J4K4R0</accession>
<feature type="region of interest" description="Disordered" evidence="2">
    <location>
        <begin position="683"/>
        <end position="730"/>
    </location>
</feature>
<gene>
    <name evidence="3" type="ORF">TRFO_27744</name>
</gene>
<protein>
    <submittedName>
        <fullName evidence="3">Uncharacterized protein</fullName>
    </submittedName>
</protein>
<feature type="coiled-coil region" evidence="1">
    <location>
        <begin position="424"/>
        <end position="458"/>
    </location>
</feature>
<evidence type="ECO:0000256" key="1">
    <source>
        <dbReference type="SAM" id="Coils"/>
    </source>
</evidence>
<feature type="coiled-coil region" evidence="1">
    <location>
        <begin position="506"/>
        <end position="533"/>
    </location>
</feature>
<evidence type="ECO:0000256" key="2">
    <source>
        <dbReference type="SAM" id="MobiDB-lite"/>
    </source>
</evidence>
<dbReference type="EMBL" id="MLAK01000784">
    <property type="protein sequence ID" value="OHT04670.1"/>
    <property type="molecule type" value="Genomic_DNA"/>
</dbReference>
<dbReference type="Proteomes" id="UP000179807">
    <property type="component" value="Unassembled WGS sequence"/>
</dbReference>
<feature type="region of interest" description="Disordered" evidence="2">
    <location>
        <begin position="1"/>
        <end position="32"/>
    </location>
</feature>
<dbReference type="AlphaFoldDB" id="A0A1J4K4R0"/>
<comment type="caution">
    <text evidence="3">The sequence shown here is derived from an EMBL/GenBank/DDBJ whole genome shotgun (WGS) entry which is preliminary data.</text>
</comment>
<feature type="region of interest" description="Disordered" evidence="2">
    <location>
        <begin position="786"/>
        <end position="834"/>
    </location>
</feature>
<name>A0A1J4K4R0_9EUKA</name>
<evidence type="ECO:0000313" key="4">
    <source>
        <dbReference type="Proteomes" id="UP000179807"/>
    </source>
</evidence>
<sequence length="834" mass="96531">MLSIETLENQRRLRSNKYGDNASPPNPTSFQNAAKNHILNFNQPSLQSPRVDQPSPRNISPHYESQTLESIPKFDDFNKNINIGDPSSKTSSGDLSYLQSQIQSLHHLIERLISVDIPARLKPNEEAISNLYSKFESSQSSNHDSIQSLKDRISELSLNFNTTTQKAADHSEKIEASLNKVKSDVSTGNEMISNAMNQFDSKISQIESSIKILSNKQQQLEQFIRDQVSQLSNSISEVQRTSNQRDQILSSQVESLNQQTIETFSNVNESIEKVSSSFNESISSLANDARESFNIIRTEHEEDIENLNMQLEKATTQINESFETLQKEVVSTFMTIQGTMKENNTKFQESLTKEVQNREFHDQRIVELQNNLATSFTLKNNEMKSHIDKIDQSVNEKIEKSCIYFFNQWKSELAVFVNETTKIARDQKVRIDNNEIRLAELNNEIQDKNQKSLLYVNEQISQNNQVISDKFTSQEKANETALKTLRLSLKEFSVMINNTSLIIPRIEKMEHSIQKQKQKLKLALDQNEDLLALTPQFIDKNRPFGENYRPTERIEMLERVVGKRRIPPRLNRLEREILKIRKLIPNELIKRIDRIENGFTGASLVSERVARLEDLHNLQNIKNAYNVQKSILNTNSEDLNNRMNVRLDNEINIRLRRSNSCGLIKLNTVLPRTPIFVENDEMLSSETFNSQEEEEESEDNRNRSDYYSYGYSSLTESRNNKRNHIKPRYEDVPNSRLQLTFDIHHEDVKSENPKPGLFILLIGEPRKSSRNGIHRVKPRRYDEYIYPNPESNPEDVQALLLKRKEAKYQPVLPNSPKTETKPPRRNAHHPKKGH</sequence>
<proteinExistence type="predicted"/>
<reference evidence="3" key="1">
    <citation type="submission" date="2016-10" db="EMBL/GenBank/DDBJ databases">
        <authorList>
            <person name="Benchimol M."/>
            <person name="Almeida L.G."/>
            <person name="Vasconcelos A.T."/>
            <person name="Perreira-Neves A."/>
            <person name="Rosa I.A."/>
            <person name="Tasca T."/>
            <person name="Bogo M.R."/>
            <person name="de Souza W."/>
        </authorList>
    </citation>
    <scope>NUCLEOTIDE SEQUENCE [LARGE SCALE GENOMIC DNA]</scope>
    <source>
        <strain evidence="3">K</strain>
    </source>
</reference>
<dbReference type="RefSeq" id="XP_068357806.1">
    <property type="nucleotide sequence ID" value="XM_068505742.1"/>
</dbReference>
<dbReference type="SUPFAM" id="SSF58113">
    <property type="entry name" value="Apolipoprotein A-I"/>
    <property type="match status" value="1"/>
</dbReference>
<feature type="compositionally biased region" description="Basic residues" evidence="2">
    <location>
        <begin position="823"/>
        <end position="834"/>
    </location>
</feature>
<organism evidence="3 4">
    <name type="scientific">Tritrichomonas foetus</name>
    <dbReference type="NCBI Taxonomy" id="1144522"/>
    <lineage>
        <taxon>Eukaryota</taxon>
        <taxon>Metamonada</taxon>
        <taxon>Parabasalia</taxon>
        <taxon>Tritrichomonadida</taxon>
        <taxon>Tritrichomonadidae</taxon>
        <taxon>Tritrichomonas</taxon>
    </lineage>
</organism>
<dbReference type="VEuPathDB" id="TrichDB:TRFO_27744"/>